<dbReference type="CDD" id="cd03134">
    <property type="entry name" value="GATase1_PfpI_like"/>
    <property type="match status" value="1"/>
</dbReference>
<evidence type="ECO:0000259" key="2">
    <source>
        <dbReference type="Pfam" id="PF01965"/>
    </source>
</evidence>
<sequence length="194" mass="21423">MQHKLEGTRIAIIVSDDFEQAEFTEPKKALEQAGATVTVISPKAGQVTGMNHDTKADSFPVDMTLDQANPNDFDGLMLPGGALNADFLRMNPKAQEFVKRFDQTERPMAVICHAPWLLVSSGCAKGRTLTSYHTIQDDIRNAGGNWVDKEMVRDHNLVTSRSPKDLPAFNSAMVSLFAEYKNQKAQQRQGTITA</sequence>
<dbReference type="InterPro" id="IPR006286">
    <property type="entry name" value="C56_PfpI-like"/>
</dbReference>
<dbReference type="SUPFAM" id="SSF52317">
    <property type="entry name" value="Class I glutamine amidotransferase-like"/>
    <property type="match status" value="1"/>
</dbReference>
<dbReference type="InterPro" id="IPR002818">
    <property type="entry name" value="DJ-1/PfpI"/>
</dbReference>
<dbReference type="PANTHER" id="PTHR42733">
    <property type="entry name" value="DJ-1 PROTEIN"/>
    <property type="match status" value="1"/>
</dbReference>
<comment type="caution">
    <text evidence="3">The sequence shown here is derived from an EMBL/GenBank/DDBJ whole genome shotgun (WGS) entry which is preliminary data.</text>
</comment>
<dbReference type="Pfam" id="PF01965">
    <property type="entry name" value="DJ-1_PfpI"/>
    <property type="match status" value="1"/>
</dbReference>
<protein>
    <submittedName>
        <fullName evidence="3">Glutamine amidotransferase</fullName>
    </submittedName>
</protein>
<dbReference type="PROSITE" id="PS51276">
    <property type="entry name" value="PEPTIDASE_C56_PFPI"/>
    <property type="match status" value="1"/>
</dbReference>
<evidence type="ECO:0000256" key="1">
    <source>
        <dbReference type="ARBA" id="ARBA00008542"/>
    </source>
</evidence>
<evidence type="ECO:0000313" key="3">
    <source>
        <dbReference type="EMBL" id="GHO92797.1"/>
    </source>
</evidence>
<comment type="similarity">
    <text evidence="1">Belongs to the peptidase C56 family.</text>
</comment>
<accession>A0A8J3N0D2</accession>
<proteinExistence type="inferred from homology"/>
<keyword evidence="3" id="KW-0315">Glutamine amidotransferase</keyword>
<dbReference type="NCBIfam" id="TIGR01382">
    <property type="entry name" value="PfpI"/>
    <property type="match status" value="1"/>
</dbReference>
<organism evidence="3 4">
    <name type="scientific">Reticulibacter mediterranei</name>
    <dbReference type="NCBI Taxonomy" id="2778369"/>
    <lineage>
        <taxon>Bacteria</taxon>
        <taxon>Bacillati</taxon>
        <taxon>Chloroflexota</taxon>
        <taxon>Ktedonobacteria</taxon>
        <taxon>Ktedonobacterales</taxon>
        <taxon>Reticulibacteraceae</taxon>
        <taxon>Reticulibacter</taxon>
    </lineage>
</organism>
<reference evidence="3" key="1">
    <citation type="submission" date="2020-10" db="EMBL/GenBank/DDBJ databases">
        <title>Taxonomic study of unclassified bacteria belonging to the class Ktedonobacteria.</title>
        <authorList>
            <person name="Yabe S."/>
            <person name="Wang C.M."/>
            <person name="Zheng Y."/>
            <person name="Sakai Y."/>
            <person name="Cavaletti L."/>
            <person name="Monciardini P."/>
            <person name="Donadio S."/>
        </authorList>
    </citation>
    <scope>NUCLEOTIDE SEQUENCE</scope>
    <source>
        <strain evidence="3">ID150040</strain>
    </source>
</reference>
<dbReference type="EMBL" id="BNJK01000001">
    <property type="protein sequence ID" value="GHO92797.1"/>
    <property type="molecule type" value="Genomic_DNA"/>
</dbReference>
<feature type="domain" description="DJ-1/PfpI" evidence="2">
    <location>
        <begin position="9"/>
        <end position="174"/>
    </location>
</feature>
<dbReference type="Gene3D" id="3.40.50.880">
    <property type="match status" value="1"/>
</dbReference>
<name>A0A8J3N0D2_9CHLR</name>
<dbReference type="Proteomes" id="UP000597444">
    <property type="component" value="Unassembled WGS sequence"/>
</dbReference>
<dbReference type="InterPro" id="IPR029062">
    <property type="entry name" value="Class_I_gatase-like"/>
</dbReference>
<dbReference type="PANTHER" id="PTHR42733:SF12">
    <property type="entry name" value="PROTEINASE"/>
    <property type="match status" value="1"/>
</dbReference>
<keyword evidence="4" id="KW-1185">Reference proteome</keyword>
<dbReference type="AlphaFoldDB" id="A0A8J3N0D2"/>
<evidence type="ECO:0000313" key="4">
    <source>
        <dbReference type="Proteomes" id="UP000597444"/>
    </source>
</evidence>
<gene>
    <name evidence="3" type="ORF">KSF_028450</name>
</gene>